<dbReference type="Gene3D" id="3.30.1370.110">
    <property type="match status" value="1"/>
</dbReference>
<sequence>NPQAQSNKIDVHGLRPREAFDRIERGIVQANREKRTTVYVIVGKGLHSANQEPVLKPAVIRELQRLKIPCEVNPRNPGQLVVTLPKPTRP</sequence>
<dbReference type="OMA" id="KIPCEVN"/>
<dbReference type="InterPro" id="IPR053020">
    <property type="entry name" value="Smr_domain_protein"/>
</dbReference>
<organism evidence="2 3">
    <name type="scientific">Hypholoma sublateritium (strain FD-334 SS-4)</name>
    <dbReference type="NCBI Taxonomy" id="945553"/>
    <lineage>
        <taxon>Eukaryota</taxon>
        <taxon>Fungi</taxon>
        <taxon>Dikarya</taxon>
        <taxon>Basidiomycota</taxon>
        <taxon>Agaricomycotina</taxon>
        <taxon>Agaricomycetes</taxon>
        <taxon>Agaricomycetidae</taxon>
        <taxon>Agaricales</taxon>
        <taxon>Agaricineae</taxon>
        <taxon>Strophariaceae</taxon>
        <taxon>Hypholoma</taxon>
    </lineage>
</organism>
<feature type="non-terminal residue" evidence="2">
    <location>
        <position position="1"/>
    </location>
</feature>
<dbReference type="SUPFAM" id="SSF160443">
    <property type="entry name" value="SMR domain-like"/>
    <property type="match status" value="1"/>
</dbReference>
<dbReference type="STRING" id="945553.A0A0D2MV13"/>
<dbReference type="PANTHER" id="PTHR47417">
    <property type="entry name" value="SMR DOMAIN-CONTAINING PROTEIN YPL199C"/>
    <property type="match status" value="1"/>
</dbReference>
<dbReference type="PANTHER" id="PTHR47417:SF1">
    <property type="entry name" value="SMR DOMAIN-CONTAINING PROTEIN YPL199C"/>
    <property type="match status" value="1"/>
</dbReference>
<dbReference type="EMBL" id="KN817523">
    <property type="protein sequence ID" value="KJA27838.1"/>
    <property type="molecule type" value="Genomic_DNA"/>
</dbReference>
<name>A0A0D2MV13_HYPSF</name>
<dbReference type="PROSITE" id="PS50828">
    <property type="entry name" value="SMR"/>
    <property type="match status" value="1"/>
</dbReference>
<dbReference type="Proteomes" id="UP000054270">
    <property type="component" value="Unassembled WGS sequence"/>
</dbReference>
<evidence type="ECO:0000259" key="1">
    <source>
        <dbReference type="PROSITE" id="PS50828"/>
    </source>
</evidence>
<dbReference type="InterPro" id="IPR036063">
    <property type="entry name" value="Smr_dom_sf"/>
</dbReference>
<gene>
    <name evidence="2" type="ORF">HYPSUDRAFT_130772</name>
</gene>
<proteinExistence type="predicted"/>
<dbReference type="OrthoDB" id="3231855at2759"/>
<dbReference type="InterPro" id="IPR002625">
    <property type="entry name" value="Smr_dom"/>
</dbReference>
<reference evidence="3" key="1">
    <citation type="submission" date="2014-04" db="EMBL/GenBank/DDBJ databases">
        <title>Evolutionary Origins and Diversification of the Mycorrhizal Mutualists.</title>
        <authorList>
            <consortium name="DOE Joint Genome Institute"/>
            <consortium name="Mycorrhizal Genomics Consortium"/>
            <person name="Kohler A."/>
            <person name="Kuo A."/>
            <person name="Nagy L.G."/>
            <person name="Floudas D."/>
            <person name="Copeland A."/>
            <person name="Barry K.W."/>
            <person name="Cichocki N."/>
            <person name="Veneault-Fourrey C."/>
            <person name="LaButti K."/>
            <person name="Lindquist E.A."/>
            <person name="Lipzen A."/>
            <person name="Lundell T."/>
            <person name="Morin E."/>
            <person name="Murat C."/>
            <person name="Riley R."/>
            <person name="Ohm R."/>
            <person name="Sun H."/>
            <person name="Tunlid A."/>
            <person name="Henrissat B."/>
            <person name="Grigoriev I.V."/>
            <person name="Hibbett D.S."/>
            <person name="Martin F."/>
        </authorList>
    </citation>
    <scope>NUCLEOTIDE SEQUENCE [LARGE SCALE GENOMIC DNA]</scope>
    <source>
        <strain evidence="3">FD-334 SS-4</strain>
    </source>
</reference>
<evidence type="ECO:0000313" key="2">
    <source>
        <dbReference type="EMBL" id="KJA27838.1"/>
    </source>
</evidence>
<dbReference type="Pfam" id="PF01713">
    <property type="entry name" value="Smr"/>
    <property type="match status" value="1"/>
</dbReference>
<dbReference type="AlphaFoldDB" id="A0A0D2MV13"/>
<feature type="domain" description="Smr" evidence="1">
    <location>
        <begin position="9"/>
        <end position="85"/>
    </location>
</feature>
<keyword evidence="3" id="KW-1185">Reference proteome</keyword>
<accession>A0A0D2MV13</accession>
<protein>
    <recommendedName>
        <fullName evidence="1">Smr domain-containing protein</fullName>
    </recommendedName>
</protein>
<evidence type="ECO:0000313" key="3">
    <source>
        <dbReference type="Proteomes" id="UP000054270"/>
    </source>
</evidence>
<dbReference type="SMART" id="SM00463">
    <property type="entry name" value="SMR"/>
    <property type="match status" value="1"/>
</dbReference>